<dbReference type="PANTHER" id="PTHR32089">
    <property type="entry name" value="METHYL-ACCEPTING CHEMOTAXIS PROTEIN MCPB"/>
    <property type="match status" value="1"/>
</dbReference>
<accession>A0ABX1CKS0</accession>
<keyword evidence="5" id="KW-1185">Reference proteome</keyword>
<sequence length="464" mass="48688">MNQPIPIEKTVVRSAAVAGELGIRTLDLQADIAELATRVTEQAGTIEQVGARVTMLDGDVQNVAHAASEARDTSAAAHGVIADSSAQLGAATMDVVELIAEVSRIHEGLGAFNVALEEVGRVTAAIHTIAQQTNLLALNATIEAARAGDAGRGFAVVASEVKKLASETAAATQRIERSIGALTGEAEEMLGHIGDGVAKAQSAHRGARDIETLVGRLSSLIAALSANSQTVADRIDSMVSAVGHVRGGLEALSSTSSDNAAGLQRLSHRVAGVSDDTNGLLQMIAQSGVEIPDSPYIRFVLDVVTEVTATVDAAIARGDVTVAQLMSDHYAPIVGSDPPQFTHPSQAVVIPAFRPHQERARSLPGFFGMTLMDRNQFGAVPMPERALPQRPGQPEWNAEYSRQGLMHGHPGQVSETRADLPFHVKAYRRPLAAGGVLLLKQVVAPVRFGNALWGIVTLAYENPA</sequence>
<feature type="domain" description="Methyl-accepting transducer" evidence="3">
    <location>
        <begin position="17"/>
        <end position="274"/>
    </location>
</feature>
<proteinExistence type="predicted"/>
<comment type="caution">
    <text evidence="4">The sequence shown here is derived from an EMBL/GenBank/DDBJ whole genome shotgun (WGS) entry which is preliminary data.</text>
</comment>
<dbReference type="RefSeq" id="WP_168132854.1">
    <property type="nucleotide sequence ID" value="NZ_JAAVJH010000001.1"/>
</dbReference>
<dbReference type="Pfam" id="PF00015">
    <property type="entry name" value="MCPsignal"/>
    <property type="match status" value="1"/>
</dbReference>
<dbReference type="EMBL" id="JAAVJH010000001">
    <property type="protein sequence ID" value="NJR77343.1"/>
    <property type="molecule type" value="Genomic_DNA"/>
</dbReference>
<protein>
    <submittedName>
        <fullName evidence="4">Chemotaxis protein</fullName>
    </submittedName>
</protein>
<dbReference type="SMART" id="SM00283">
    <property type="entry name" value="MA"/>
    <property type="match status" value="1"/>
</dbReference>
<dbReference type="Proteomes" id="UP000732399">
    <property type="component" value="Unassembled WGS sequence"/>
</dbReference>
<dbReference type="SUPFAM" id="SSF58104">
    <property type="entry name" value="Methyl-accepting chemotaxis protein (MCP) signaling domain"/>
    <property type="match status" value="1"/>
</dbReference>
<dbReference type="PROSITE" id="PS50111">
    <property type="entry name" value="CHEMOTAXIS_TRANSDUC_2"/>
    <property type="match status" value="1"/>
</dbReference>
<evidence type="ECO:0000313" key="4">
    <source>
        <dbReference type="EMBL" id="NJR77343.1"/>
    </source>
</evidence>
<dbReference type="Gene3D" id="1.10.287.950">
    <property type="entry name" value="Methyl-accepting chemotaxis protein"/>
    <property type="match status" value="1"/>
</dbReference>
<evidence type="ECO:0000256" key="2">
    <source>
        <dbReference type="PROSITE-ProRule" id="PRU00284"/>
    </source>
</evidence>
<dbReference type="PANTHER" id="PTHR32089:SF112">
    <property type="entry name" value="LYSOZYME-LIKE PROTEIN-RELATED"/>
    <property type="match status" value="1"/>
</dbReference>
<keyword evidence="1 2" id="KW-0807">Transducer</keyword>
<dbReference type="InterPro" id="IPR004089">
    <property type="entry name" value="MCPsignal_dom"/>
</dbReference>
<evidence type="ECO:0000256" key="1">
    <source>
        <dbReference type="ARBA" id="ARBA00023224"/>
    </source>
</evidence>
<reference evidence="4 5" key="1">
    <citation type="submission" date="2020-03" db="EMBL/GenBank/DDBJ databases">
        <authorList>
            <person name="Wang L."/>
            <person name="He N."/>
            <person name="Li Y."/>
            <person name="Fang Y."/>
            <person name="Zhang F."/>
        </authorList>
    </citation>
    <scope>NUCLEOTIDE SEQUENCE [LARGE SCALE GENOMIC DNA]</scope>
    <source>
        <strain evidence="4 5">36D10-4-7</strain>
    </source>
</reference>
<organism evidence="4 5">
    <name type="scientific">Sphingomonas corticis</name>
    <dbReference type="NCBI Taxonomy" id="2722791"/>
    <lineage>
        <taxon>Bacteria</taxon>
        <taxon>Pseudomonadati</taxon>
        <taxon>Pseudomonadota</taxon>
        <taxon>Alphaproteobacteria</taxon>
        <taxon>Sphingomonadales</taxon>
        <taxon>Sphingomonadaceae</taxon>
        <taxon>Sphingomonas</taxon>
    </lineage>
</organism>
<evidence type="ECO:0000259" key="3">
    <source>
        <dbReference type="PROSITE" id="PS50111"/>
    </source>
</evidence>
<evidence type="ECO:0000313" key="5">
    <source>
        <dbReference type="Proteomes" id="UP000732399"/>
    </source>
</evidence>
<gene>
    <name evidence="4" type="ORF">HBH26_01790</name>
</gene>
<name>A0ABX1CKS0_9SPHN</name>